<evidence type="ECO:0000256" key="1">
    <source>
        <dbReference type="ARBA" id="ARBA00022737"/>
    </source>
</evidence>
<feature type="compositionally biased region" description="Pro residues" evidence="4">
    <location>
        <begin position="491"/>
        <end position="501"/>
    </location>
</feature>
<dbReference type="Gene3D" id="1.10.150.50">
    <property type="entry name" value="Transcription Factor, Ets-1"/>
    <property type="match status" value="1"/>
</dbReference>
<dbReference type="Gene3D" id="1.25.40.20">
    <property type="entry name" value="Ankyrin repeat-containing domain"/>
    <property type="match status" value="2"/>
</dbReference>
<dbReference type="Proteomes" id="UP000472262">
    <property type="component" value="Unassembled WGS sequence"/>
</dbReference>
<keyword evidence="7" id="KW-1185">Reference proteome</keyword>
<reference evidence="6" key="2">
    <citation type="submission" date="2025-09" db="UniProtKB">
        <authorList>
            <consortium name="Ensembl"/>
        </authorList>
    </citation>
    <scope>IDENTIFICATION</scope>
</reference>
<feature type="repeat" description="ANK" evidence="3">
    <location>
        <begin position="189"/>
        <end position="221"/>
    </location>
</feature>
<dbReference type="FunFam" id="1.10.150.50:FF:000025">
    <property type="entry name" value="Ankyrin repeat and sterile alpha motif domain-containing 6"/>
    <property type="match status" value="1"/>
</dbReference>
<dbReference type="Pfam" id="PF00023">
    <property type="entry name" value="Ank"/>
    <property type="match status" value="1"/>
</dbReference>
<dbReference type="InterPro" id="IPR051631">
    <property type="entry name" value="Ankyrin-KH/SAM_domain"/>
</dbReference>
<feature type="compositionally biased region" description="Low complexity" evidence="4">
    <location>
        <begin position="480"/>
        <end position="490"/>
    </location>
</feature>
<dbReference type="SUPFAM" id="SSF48403">
    <property type="entry name" value="Ankyrin repeat"/>
    <property type="match status" value="1"/>
</dbReference>
<dbReference type="PROSITE" id="PS50105">
    <property type="entry name" value="SAM_DOMAIN"/>
    <property type="match status" value="1"/>
</dbReference>
<dbReference type="PROSITE" id="PS50088">
    <property type="entry name" value="ANK_REPEAT"/>
    <property type="match status" value="5"/>
</dbReference>
<dbReference type="FunCoup" id="A0A672R5B5">
    <property type="interactions" value="1102"/>
</dbReference>
<dbReference type="InParanoid" id="A0A672R5B5"/>
<dbReference type="PRINTS" id="PR01415">
    <property type="entry name" value="ANKYRIN"/>
</dbReference>
<feature type="region of interest" description="Disordered" evidence="4">
    <location>
        <begin position="289"/>
        <end position="316"/>
    </location>
</feature>
<dbReference type="Pfam" id="PF12796">
    <property type="entry name" value="Ank_2"/>
    <property type="match status" value="2"/>
</dbReference>
<dbReference type="PANTHER" id="PTHR23206">
    <property type="entry name" value="MASK PROTEIN"/>
    <property type="match status" value="1"/>
</dbReference>
<feature type="repeat" description="ANK" evidence="3">
    <location>
        <begin position="54"/>
        <end position="86"/>
    </location>
</feature>
<name>A0A672R5B5_SINGR</name>
<evidence type="ECO:0000313" key="6">
    <source>
        <dbReference type="Ensembl" id="ENSSGRP00000083763.1"/>
    </source>
</evidence>
<proteinExistence type="predicted"/>
<sequence>MGASVLSMAARGGHAHVVKLLLESSAFVDDFDHLAVAEGNGNNSVHGDSGKTFLEITALLAAAQHGHEAVVRLLLDWGAEVNFCQKSSGWSALMLAAAGGAVSVTQQLVERGADADHLNVLGKTAFELALQLQHRDVKNYLDSITTVRPQPDDEKKRPDVFHALKLGNAQLVKEIVEEDASQVNVSNADGASPLMMAAVSGQLEVVQLLVEKHADMDRQDSVHGWTALMQATYHGNKDVVKFLLNQGADVNLRAKNGYTAFDLVMLLNDPDTELVRLLASVCMQVEKDKSKHRGKPTLKRRASLNVPPPPDDKGGLKSWWNRMSNRFRKLKLTHTLRHGLSTNQLAPFPDEVPLDATMKAEESSAAAVPPAGAPSADVCTAWSSKSKDCGLNGTRSGKDDFLITTMLRNGAPLARLPNEKLKAVIPPFLPPSNFEPWNSERCGAAKEGRSGNMPQRPGRSSCANSDIKLELKKRPQSGNSSTSKSTSPTLTPSPSPTPKPPTTDSLSSASTQPRSKSSGGSSSGTITDEDELSGILRKLSLEKYQPIFEEQEVDMEAFLTLTDGDLKELGIKTDGPRQQILAAISELNAGKGRERQILQETIHNFQSSFGSSASNPRPSGYPHCECRDTLQSQHHYSHNTVTITTSLQSQYCYNHNIVTVSTLLQSQHHYSHNTVTITTSLQSQHCYNHNIITVTILLQSQHRYSLNTVTITTSLQSQYCYNHNIVTVTILLQSQHRYSHNTVTITTSLQSQYCYNHNIVTVTILLQSQHRYSHNTVTITTSLQSQYCYNHNIVTVTILLQSQHRYSHNTVTITTSLQSQYCYNHNIVTVTILLQSQHRYSHNTVTITTSLQSQYCYNHNIVTVTILLQSQHRYSHNTVTITTSLQSQYCYNHNIITVTALLQSHDNL</sequence>
<dbReference type="Pfam" id="PF00536">
    <property type="entry name" value="SAM_1"/>
    <property type="match status" value="1"/>
</dbReference>
<dbReference type="GO" id="GO:0045087">
    <property type="term" value="P:innate immune response"/>
    <property type="evidence" value="ECO:0007669"/>
    <property type="project" value="TreeGrafter"/>
</dbReference>
<feature type="repeat" description="ANK" evidence="3">
    <location>
        <begin position="223"/>
        <end position="255"/>
    </location>
</feature>
<evidence type="ECO:0000256" key="2">
    <source>
        <dbReference type="ARBA" id="ARBA00023043"/>
    </source>
</evidence>
<dbReference type="SMART" id="SM00248">
    <property type="entry name" value="ANK"/>
    <property type="match status" value="6"/>
</dbReference>
<protein>
    <submittedName>
        <fullName evidence="6">Ankyrin repeat and sterile alpha motif domain containing 6</fullName>
    </submittedName>
</protein>
<dbReference type="InterPro" id="IPR002110">
    <property type="entry name" value="Ankyrin_rpt"/>
</dbReference>
<feature type="compositionally biased region" description="Basic residues" evidence="4">
    <location>
        <begin position="290"/>
        <end position="302"/>
    </location>
</feature>
<dbReference type="InterPro" id="IPR001660">
    <property type="entry name" value="SAM"/>
</dbReference>
<evidence type="ECO:0000256" key="3">
    <source>
        <dbReference type="PROSITE-ProRule" id="PRU00023"/>
    </source>
</evidence>
<dbReference type="CDD" id="cd09518">
    <property type="entry name" value="SAM_ANKS6"/>
    <property type="match status" value="1"/>
</dbReference>
<dbReference type="SUPFAM" id="SSF47769">
    <property type="entry name" value="SAM/Pointed domain"/>
    <property type="match status" value="1"/>
</dbReference>
<dbReference type="InterPro" id="IPR013761">
    <property type="entry name" value="SAM/pointed_sf"/>
</dbReference>
<evidence type="ECO:0000313" key="7">
    <source>
        <dbReference type="Proteomes" id="UP000472262"/>
    </source>
</evidence>
<dbReference type="PROSITE" id="PS50297">
    <property type="entry name" value="ANK_REP_REGION"/>
    <property type="match status" value="5"/>
</dbReference>
<accession>A0A672R5B5</accession>
<dbReference type="AlphaFoldDB" id="A0A672R5B5"/>
<feature type="domain" description="SAM" evidence="5">
    <location>
        <begin position="527"/>
        <end position="590"/>
    </location>
</feature>
<feature type="compositionally biased region" description="Low complexity" evidence="4">
    <location>
        <begin position="515"/>
        <end position="524"/>
    </location>
</feature>
<dbReference type="SMART" id="SM00454">
    <property type="entry name" value="SAM"/>
    <property type="match status" value="1"/>
</dbReference>
<organism evidence="6 7">
    <name type="scientific">Sinocyclocheilus grahami</name>
    <name type="common">Dianchi golden-line fish</name>
    <name type="synonym">Barbus grahami</name>
    <dbReference type="NCBI Taxonomy" id="75366"/>
    <lineage>
        <taxon>Eukaryota</taxon>
        <taxon>Metazoa</taxon>
        <taxon>Chordata</taxon>
        <taxon>Craniata</taxon>
        <taxon>Vertebrata</taxon>
        <taxon>Euteleostomi</taxon>
        <taxon>Actinopterygii</taxon>
        <taxon>Neopterygii</taxon>
        <taxon>Teleostei</taxon>
        <taxon>Ostariophysi</taxon>
        <taxon>Cypriniformes</taxon>
        <taxon>Cyprinidae</taxon>
        <taxon>Cyprininae</taxon>
        <taxon>Sinocyclocheilus</taxon>
    </lineage>
</organism>
<evidence type="ECO:0000259" key="5">
    <source>
        <dbReference type="PROSITE" id="PS50105"/>
    </source>
</evidence>
<dbReference type="Ensembl" id="ENSSGRT00000089215.1">
    <property type="protein sequence ID" value="ENSSGRP00000083763.1"/>
    <property type="gene ID" value="ENSSGRG00000042308.1"/>
</dbReference>
<feature type="repeat" description="ANK" evidence="3">
    <location>
        <begin position="88"/>
        <end position="120"/>
    </location>
</feature>
<keyword evidence="1" id="KW-0677">Repeat</keyword>
<feature type="region of interest" description="Disordered" evidence="4">
    <location>
        <begin position="429"/>
        <end position="529"/>
    </location>
</feature>
<keyword evidence="2 3" id="KW-0040">ANK repeat</keyword>
<dbReference type="PANTHER" id="PTHR23206:SF5">
    <property type="entry name" value="ANKYRIN REPEAT AND KH DOMAIN-CONTAINING PROTEIN 1"/>
    <property type="match status" value="1"/>
</dbReference>
<gene>
    <name evidence="6" type="primary">anks6</name>
</gene>
<reference evidence="6" key="1">
    <citation type="submission" date="2025-08" db="UniProtKB">
        <authorList>
            <consortium name="Ensembl"/>
        </authorList>
    </citation>
    <scope>IDENTIFICATION</scope>
</reference>
<feature type="repeat" description="ANK" evidence="3">
    <location>
        <begin position="1"/>
        <end position="33"/>
    </location>
</feature>
<evidence type="ECO:0000256" key="4">
    <source>
        <dbReference type="SAM" id="MobiDB-lite"/>
    </source>
</evidence>
<dbReference type="GO" id="GO:0005737">
    <property type="term" value="C:cytoplasm"/>
    <property type="evidence" value="ECO:0007669"/>
    <property type="project" value="TreeGrafter"/>
</dbReference>
<dbReference type="InterPro" id="IPR036770">
    <property type="entry name" value="Ankyrin_rpt-contain_sf"/>
</dbReference>